<gene>
    <name evidence="2" type="ORF">SAMN05216474_0370</name>
</gene>
<dbReference type="Proteomes" id="UP000236454">
    <property type="component" value="Unassembled WGS sequence"/>
</dbReference>
<keyword evidence="3" id="KW-1185">Reference proteome</keyword>
<evidence type="ECO:0000313" key="3">
    <source>
        <dbReference type="Proteomes" id="UP000236454"/>
    </source>
</evidence>
<keyword evidence="1" id="KW-1133">Transmembrane helix</keyword>
<evidence type="ECO:0000313" key="2">
    <source>
        <dbReference type="EMBL" id="SFT40361.1"/>
    </source>
</evidence>
<feature type="transmembrane region" description="Helical" evidence="1">
    <location>
        <begin position="7"/>
        <end position="26"/>
    </location>
</feature>
<keyword evidence="1" id="KW-0812">Transmembrane</keyword>
<keyword evidence="1" id="KW-0472">Membrane</keyword>
<dbReference type="RefSeq" id="WP_090245693.1">
    <property type="nucleotide sequence ID" value="NZ_FPAS01000001.1"/>
</dbReference>
<evidence type="ECO:0000256" key="1">
    <source>
        <dbReference type="SAM" id="Phobius"/>
    </source>
</evidence>
<proteinExistence type="predicted"/>
<dbReference type="OrthoDB" id="772949at2"/>
<dbReference type="AlphaFoldDB" id="A0A1I6XR29"/>
<name>A0A1I6XR29_9FLAO</name>
<dbReference type="EMBL" id="FPAS01000001">
    <property type="protein sequence ID" value="SFT40361.1"/>
    <property type="molecule type" value="Genomic_DNA"/>
</dbReference>
<feature type="transmembrane region" description="Helical" evidence="1">
    <location>
        <begin position="32"/>
        <end position="58"/>
    </location>
</feature>
<reference evidence="2 3" key="1">
    <citation type="submission" date="2016-10" db="EMBL/GenBank/DDBJ databases">
        <authorList>
            <person name="de Groot N.N."/>
        </authorList>
    </citation>
    <scope>NUCLEOTIDE SEQUENCE [LARGE SCALE GENOMIC DNA]</scope>
    <source>
        <strain evidence="2 3">CGMCC 1.7005</strain>
    </source>
</reference>
<accession>A0A1I6XR29</accession>
<protein>
    <submittedName>
        <fullName evidence="2">Uncharacterized protein</fullName>
    </submittedName>
</protein>
<organism evidence="2 3">
    <name type="scientific">Lishizhenia tianjinensis</name>
    <dbReference type="NCBI Taxonomy" id="477690"/>
    <lineage>
        <taxon>Bacteria</taxon>
        <taxon>Pseudomonadati</taxon>
        <taxon>Bacteroidota</taxon>
        <taxon>Flavobacteriia</taxon>
        <taxon>Flavobacteriales</taxon>
        <taxon>Crocinitomicaceae</taxon>
        <taxon>Lishizhenia</taxon>
    </lineage>
</organism>
<sequence length="74" mass="8617">MSKRRNTLIVWVAIYPAITLLTYLIGNDIKHLPIYIRTLILTGVLVPSMIYFLIPFWAKIINKIPSRKHPRTKA</sequence>